<evidence type="ECO:0000313" key="9">
    <source>
        <dbReference type="Proteomes" id="UP000437446"/>
    </source>
</evidence>
<keyword evidence="2" id="KW-1003">Cell membrane</keyword>
<feature type="transmembrane region" description="Helical" evidence="6">
    <location>
        <begin position="272"/>
        <end position="294"/>
    </location>
</feature>
<dbReference type="RefSeq" id="WP_129943613.1">
    <property type="nucleotide sequence ID" value="NZ_RCYQ01000007.1"/>
</dbReference>
<evidence type="ECO:0000256" key="4">
    <source>
        <dbReference type="ARBA" id="ARBA00022989"/>
    </source>
</evidence>
<dbReference type="PANTHER" id="PTHR30294:SF46">
    <property type="entry name" value="ABC TRANSPORTER PERMEASE"/>
    <property type="match status" value="1"/>
</dbReference>
<feature type="transmembrane region" description="Helical" evidence="6">
    <location>
        <begin position="183"/>
        <end position="206"/>
    </location>
</feature>
<accession>A0A7K1HE05</accession>
<feature type="transmembrane region" description="Helical" evidence="6">
    <location>
        <begin position="24"/>
        <end position="42"/>
    </location>
</feature>
<evidence type="ECO:0000256" key="2">
    <source>
        <dbReference type="ARBA" id="ARBA00022475"/>
    </source>
</evidence>
<feature type="transmembrane region" description="Helical" evidence="6">
    <location>
        <begin position="239"/>
        <end position="260"/>
    </location>
</feature>
<dbReference type="InterPro" id="IPR051449">
    <property type="entry name" value="ABC-2_transporter_component"/>
</dbReference>
<dbReference type="InterPro" id="IPR013525">
    <property type="entry name" value="ABC2_TM"/>
</dbReference>
<dbReference type="EMBL" id="WNCR01000003">
    <property type="protein sequence ID" value="MTU29434.1"/>
    <property type="molecule type" value="Genomic_DNA"/>
</dbReference>
<keyword evidence="4 6" id="KW-1133">Transmembrane helix</keyword>
<dbReference type="GO" id="GO:0140359">
    <property type="term" value="F:ABC-type transporter activity"/>
    <property type="evidence" value="ECO:0007669"/>
    <property type="project" value="InterPro"/>
</dbReference>
<proteinExistence type="predicted"/>
<evidence type="ECO:0000256" key="3">
    <source>
        <dbReference type="ARBA" id="ARBA00022692"/>
    </source>
</evidence>
<gene>
    <name evidence="8" type="ORF">GMD66_09450</name>
</gene>
<protein>
    <submittedName>
        <fullName evidence="8">ABC transporter permease</fullName>
    </submittedName>
</protein>
<organism evidence="8 9">
    <name type="scientific">Parabacteroides merdae</name>
    <dbReference type="NCBI Taxonomy" id="46503"/>
    <lineage>
        <taxon>Bacteria</taxon>
        <taxon>Pseudomonadati</taxon>
        <taxon>Bacteroidota</taxon>
        <taxon>Bacteroidia</taxon>
        <taxon>Bacteroidales</taxon>
        <taxon>Tannerellaceae</taxon>
        <taxon>Parabacteroides</taxon>
    </lineage>
</organism>
<reference evidence="8 9" key="1">
    <citation type="journal article" date="2019" name="Nat. Med.">
        <title>A library of human gut bacterial isolates paired with longitudinal multiomics data enables mechanistic microbiome research.</title>
        <authorList>
            <person name="Poyet M."/>
            <person name="Groussin M."/>
            <person name="Gibbons S.M."/>
            <person name="Avila-Pacheco J."/>
            <person name="Jiang X."/>
            <person name="Kearney S.M."/>
            <person name="Perrotta A.R."/>
            <person name="Berdy B."/>
            <person name="Zhao S."/>
            <person name="Lieberman T.D."/>
            <person name="Swanson P.K."/>
            <person name="Smith M."/>
            <person name="Roesemann S."/>
            <person name="Alexander J.E."/>
            <person name="Rich S.A."/>
            <person name="Livny J."/>
            <person name="Vlamakis H."/>
            <person name="Clish C."/>
            <person name="Bullock K."/>
            <person name="Deik A."/>
            <person name="Scott J."/>
            <person name="Pierce K.A."/>
            <person name="Xavier R.J."/>
            <person name="Alm E.J."/>
        </authorList>
    </citation>
    <scope>NUCLEOTIDE SEQUENCE [LARGE SCALE GENOMIC DNA]</scope>
    <source>
        <strain evidence="8 9">BIOML-A25</strain>
    </source>
</reference>
<feature type="domain" description="ABC-2 type transporter transmembrane" evidence="7">
    <location>
        <begin position="22"/>
        <end position="376"/>
    </location>
</feature>
<evidence type="ECO:0000313" key="8">
    <source>
        <dbReference type="EMBL" id="MTU29434.1"/>
    </source>
</evidence>
<dbReference type="Gene3D" id="3.40.1710.10">
    <property type="entry name" value="abc type-2 transporter like domain"/>
    <property type="match status" value="1"/>
</dbReference>
<comment type="subcellular location">
    <subcellularLocation>
        <location evidence="1">Cell membrane</location>
        <topology evidence="1">Multi-pass membrane protein</topology>
    </subcellularLocation>
</comment>
<keyword evidence="5 6" id="KW-0472">Membrane</keyword>
<feature type="transmembrane region" description="Helical" evidence="6">
    <location>
        <begin position="301"/>
        <end position="319"/>
    </location>
</feature>
<evidence type="ECO:0000256" key="6">
    <source>
        <dbReference type="SAM" id="Phobius"/>
    </source>
</evidence>
<sequence length="392" mass="45419">MKTINNILKIWYDELTSVMKDKGILAFILFVPLFYPLLYAYIYTNEVVRDVPIAVVNDSRSELSREFVRNMDAAPDVTVYKHCADMKEAYRALEKREVFGIVRIPRSFAQDISNGIQTHIGVYCEMSSMLYYKAILLTATNVSMEMNKNIKVKKYLPGGTDRQDEINAAPIAYDYIPYYNPQSGFACFLIPPVLMLIIQQTLLLGIGMSMGRLRENYMGCVIPFRKYYKNPFHIVCGRGLVYFMIYMVMAIYMFTFINRWFTLPHIGSYTDFFALIVPYLFACIFFAMVLSSLIYRREDCIMVFVFLSVPLLFLSGVSWPSSSMPVFWKYISWIFPSTFGMNGYIHVSSMGATLQDIGFECQALWIQAATYFILACFMYRKHIKQMLKKMGV</sequence>
<comment type="caution">
    <text evidence="8">The sequence shown here is derived from an EMBL/GenBank/DDBJ whole genome shotgun (WGS) entry which is preliminary data.</text>
</comment>
<dbReference type="Proteomes" id="UP000437446">
    <property type="component" value="Unassembled WGS sequence"/>
</dbReference>
<name>A0A7K1HE05_9BACT</name>
<dbReference type="AlphaFoldDB" id="A0A7K1HE05"/>
<dbReference type="GO" id="GO:0005886">
    <property type="term" value="C:plasma membrane"/>
    <property type="evidence" value="ECO:0007669"/>
    <property type="project" value="UniProtKB-SubCell"/>
</dbReference>
<evidence type="ECO:0000259" key="7">
    <source>
        <dbReference type="Pfam" id="PF12698"/>
    </source>
</evidence>
<dbReference type="PANTHER" id="PTHR30294">
    <property type="entry name" value="MEMBRANE COMPONENT OF ABC TRANSPORTER YHHJ-RELATED"/>
    <property type="match status" value="1"/>
</dbReference>
<dbReference type="Pfam" id="PF12698">
    <property type="entry name" value="ABC2_membrane_3"/>
    <property type="match status" value="1"/>
</dbReference>
<feature type="transmembrane region" description="Helical" evidence="6">
    <location>
        <begin position="363"/>
        <end position="380"/>
    </location>
</feature>
<keyword evidence="3 6" id="KW-0812">Transmembrane</keyword>
<evidence type="ECO:0000256" key="5">
    <source>
        <dbReference type="ARBA" id="ARBA00023136"/>
    </source>
</evidence>
<evidence type="ECO:0000256" key="1">
    <source>
        <dbReference type="ARBA" id="ARBA00004651"/>
    </source>
</evidence>